<dbReference type="KEGG" id="pdj:D0907_19015"/>
<dbReference type="Proteomes" id="UP000183805">
    <property type="component" value="Unassembled WGS sequence"/>
</dbReference>
<name>A0AAD0S3C2_9GAMM</name>
<dbReference type="EMBL" id="FPAZ01000002">
    <property type="protein sequence ID" value="SFT40317.1"/>
    <property type="molecule type" value="Genomic_DNA"/>
</dbReference>
<reference evidence="1 4" key="2">
    <citation type="submission" date="2018-08" db="EMBL/GenBank/DDBJ databases">
        <title>Draft genome sequence of Pseudoalteromonas donghaensis HJ51.</title>
        <authorList>
            <person name="Oh J."/>
            <person name="Roh D."/>
        </authorList>
    </citation>
    <scope>NUCLEOTIDE SEQUENCE [LARGE SCALE GENOMIC DNA]</scope>
    <source>
        <strain evidence="1 4">HJ51</strain>
        <plasmid evidence="1 4">unnamed1</plasmid>
    </source>
</reference>
<keyword evidence="3" id="KW-1185">Reference proteome</keyword>
<reference evidence="2 3" key="1">
    <citation type="submission" date="2016-10" db="EMBL/GenBank/DDBJ databases">
        <authorList>
            <person name="Varghese N."/>
            <person name="Submissions S."/>
        </authorList>
    </citation>
    <scope>NUCLEOTIDE SEQUENCE [LARGE SCALE GENOMIC DNA]</scope>
    <source>
        <strain evidence="2 3">CGMCC 1.8499</strain>
    </source>
</reference>
<evidence type="ECO:0000313" key="2">
    <source>
        <dbReference type="EMBL" id="SFT40317.1"/>
    </source>
</evidence>
<protein>
    <submittedName>
        <fullName evidence="1">Uncharacterized protein</fullName>
    </submittedName>
</protein>
<evidence type="ECO:0000313" key="3">
    <source>
        <dbReference type="Proteomes" id="UP000183805"/>
    </source>
</evidence>
<evidence type="ECO:0000313" key="1">
    <source>
        <dbReference type="EMBL" id="AXV67398.1"/>
    </source>
</evidence>
<geneLocation type="plasmid" evidence="1 4">
    <name>unnamed1</name>
</geneLocation>
<dbReference type="EMBL" id="CP032091">
    <property type="protein sequence ID" value="AXV67398.1"/>
    <property type="molecule type" value="Genomic_DNA"/>
</dbReference>
<sequence>MIKPDYANYTLAELIDCQHHIDAHAWPERVKEIDHYLGLYAAKSPEHEREYKQAVFNAFCDTLRRDLAINIDDNILWFLRFFSKRAKALTPSTFADEVCPLCHASLHARTWAGGWELHCKACDVAGIVVERYSV</sequence>
<keyword evidence="1" id="KW-0614">Plasmid</keyword>
<dbReference type="AlphaFoldDB" id="A0AAD0S3C2"/>
<dbReference type="Proteomes" id="UP000264605">
    <property type="component" value="Plasmid unnamed1"/>
</dbReference>
<gene>
    <name evidence="1" type="ORF">D0907_19015</name>
    <name evidence="2" type="ORF">SAMN04487854_102184</name>
</gene>
<dbReference type="GeneID" id="99507580"/>
<organism evidence="1 4">
    <name type="scientific">Pseudoalteromonas lipolytica</name>
    <dbReference type="NCBI Taxonomy" id="570156"/>
    <lineage>
        <taxon>Bacteria</taxon>
        <taxon>Pseudomonadati</taxon>
        <taxon>Pseudomonadota</taxon>
        <taxon>Gammaproteobacteria</taxon>
        <taxon>Alteromonadales</taxon>
        <taxon>Pseudoalteromonadaceae</taxon>
        <taxon>Pseudoalteromonas</taxon>
    </lineage>
</organism>
<accession>A0AAD0S3C2</accession>
<proteinExistence type="predicted"/>
<dbReference type="RefSeq" id="WP_036972435.1">
    <property type="nucleotide sequence ID" value="NZ_CP032091.1"/>
</dbReference>
<evidence type="ECO:0000313" key="4">
    <source>
        <dbReference type="Proteomes" id="UP000264605"/>
    </source>
</evidence>